<dbReference type="EnsemblProtists" id="Phyra74618">
    <property type="protein sequence ID" value="Phyra74618"/>
    <property type="gene ID" value="Phyra74618"/>
</dbReference>
<protein>
    <submittedName>
        <fullName evidence="4">Uncharacterized protein</fullName>
    </submittedName>
</protein>
<dbReference type="InterPro" id="IPR052414">
    <property type="entry name" value="U3_snoRNA-assoc_WDR"/>
</dbReference>
<proteinExistence type="predicted"/>
<evidence type="ECO:0000256" key="3">
    <source>
        <dbReference type="PROSITE-ProRule" id="PRU00221"/>
    </source>
</evidence>
<keyword evidence="5" id="KW-1185">Reference proteome</keyword>
<dbReference type="AlphaFoldDB" id="H3GFU4"/>
<evidence type="ECO:0000256" key="2">
    <source>
        <dbReference type="ARBA" id="ARBA00023242"/>
    </source>
</evidence>
<keyword evidence="3" id="KW-0853">WD repeat</keyword>
<evidence type="ECO:0000313" key="4">
    <source>
        <dbReference type="EnsemblProtists" id="Phyra74618"/>
    </source>
</evidence>
<dbReference type="EMBL" id="DS566006">
    <property type="status" value="NOT_ANNOTATED_CDS"/>
    <property type="molecule type" value="Genomic_DNA"/>
</dbReference>
<dbReference type="PANTHER" id="PTHR44267:SF1">
    <property type="entry name" value="WD REPEAT-CONTAINING PROTEIN 43"/>
    <property type="match status" value="1"/>
</dbReference>
<dbReference type="Gene3D" id="2.130.10.10">
    <property type="entry name" value="YVTN repeat-like/Quinoprotein amine dehydrogenase"/>
    <property type="match status" value="1"/>
</dbReference>
<organism evidence="4 5">
    <name type="scientific">Phytophthora ramorum</name>
    <name type="common">Sudden oak death agent</name>
    <dbReference type="NCBI Taxonomy" id="164328"/>
    <lineage>
        <taxon>Eukaryota</taxon>
        <taxon>Sar</taxon>
        <taxon>Stramenopiles</taxon>
        <taxon>Oomycota</taxon>
        <taxon>Peronosporomycetes</taxon>
        <taxon>Peronosporales</taxon>
        <taxon>Peronosporaceae</taxon>
        <taxon>Phytophthora</taxon>
    </lineage>
</organism>
<dbReference type="InterPro" id="IPR015943">
    <property type="entry name" value="WD40/YVTN_repeat-like_dom_sf"/>
</dbReference>
<reference evidence="4" key="2">
    <citation type="submission" date="2015-06" db="UniProtKB">
        <authorList>
            <consortium name="EnsemblProtists"/>
        </authorList>
    </citation>
    <scope>IDENTIFICATION</scope>
    <source>
        <strain evidence="4">Pr102</strain>
    </source>
</reference>
<dbReference type="SMART" id="SM00320">
    <property type="entry name" value="WD40"/>
    <property type="match status" value="2"/>
</dbReference>
<dbReference type="PANTHER" id="PTHR44267">
    <property type="entry name" value="WD REPEAT-CONTAINING PROTEIN 43"/>
    <property type="match status" value="1"/>
</dbReference>
<dbReference type="InParanoid" id="H3GFU4"/>
<keyword evidence="2" id="KW-0539">Nucleus</keyword>
<dbReference type="VEuPathDB" id="FungiDB:KRP23_781"/>
<reference evidence="5" key="1">
    <citation type="journal article" date="2006" name="Science">
        <title>Phytophthora genome sequences uncover evolutionary origins and mechanisms of pathogenesis.</title>
        <authorList>
            <person name="Tyler B.M."/>
            <person name="Tripathy S."/>
            <person name="Zhang X."/>
            <person name="Dehal P."/>
            <person name="Jiang R.H."/>
            <person name="Aerts A."/>
            <person name="Arredondo F.D."/>
            <person name="Baxter L."/>
            <person name="Bensasson D."/>
            <person name="Beynon J.L."/>
            <person name="Chapman J."/>
            <person name="Damasceno C.M."/>
            <person name="Dorrance A.E."/>
            <person name="Dou D."/>
            <person name="Dickerman A.W."/>
            <person name="Dubchak I.L."/>
            <person name="Garbelotto M."/>
            <person name="Gijzen M."/>
            <person name="Gordon S.G."/>
            <person name="Govers F."/>
            <person name="Grunwald N.J."/>
            <person name="Huang W."/>
            <person name="Ivors K.L."/>
            <person name="Jones R.W."/>
            <person name="Kamoun S."/>
            <person name="Krampis K."/>
            <person name="Lamour K.H."/>
            <person name="Lee M.K."/>
            <person name="McDonald W.H."/>
            <person name="Medina M."/>
            <person name="Meijer H.J."/>
            <person name="Nordberg E.K."/>
            <person name="Maclean D.J."/>
            <person name="Ospina-Giraldo M.D."/>
            <person name="Morris P.F."/>
            <person name="Phuntumart V."/>
            <person name="Putnam N.H."/>
            <person name="Rash S."/>
            <person name="Rose J.K."/>
            <person name="Sakihama Y."/>
            <person name="Salamov A.A."/>
            <person name="Savidor A."/>
            <person name="Scheuring C.F."/>
            <person name="Smith B.M."/>
            <person name="Sobral B.W."/>
            <person name="Terry A."/>
            <person name="Torto-Alalibo T.A."/>
            <person name="Win J."/>
            <person name="Xu Z."/>
            <person name="Zhang H."/>
            <person name="Grigoriev I.V."/>
            <person name="Rokhsar D.S."/>
            <person name="Boore J.L."/>
        </authorList>
    </citation>
    <scope>NUCLEOTIDE SEQUENCE [LARGE SCALE GENOMIC DNA]</scope>
    <source>
        <strain evidence="5">Pr102</strain>
    </source>
</reference>
<accession>H3GFU4</accession>
<sequence>MPERDFNDAVVMDEFVLTNIQIYALNVSSGHWTPSNSRSKLSLDSATTVLDGRLKLWNVATSALQQELKELDHISYRYTCLTWSQPASKSKKHDSDLGLLALGTSNGSIMMWDLATGEAKHTLQNETSHAVQALAFNPQDSLLYASSTDKHVLEWIVSSGQTQRKFRVRSGGASALRKLASGLSSAITELRFAAVEGELEASRFLFAAAAGVRATFVWSHKNEQVSNVAELAVSSKPLPPTVAAEQSAGVLLAEISTQGDKKAELLVTRGSLLFEKVSLVEENAPSQWKRALEFAEISDALLLKAVRVTTSSECTCSKKCTTVFNSAILV</sequence>
<dbReference type="InterPro" id="IPR036322">
    <property type="entry name" value="WD40_repeat_dom_sf"/>
</dbReference>
<dbReference type="SUPFAM" id="SSF50978">
    <property type="entry name" value="WD40 repeat-like"/>
    <property type="match status" value="1"/>
</dbReference>
<evidence type="ECO:0000313" key="5">
    <source>
        <dbReference type="Proteomes" id="UP000005238"/>
    </source>
</evidence>
<name>H3GFU4_PHYRM</name>
<dbReference type="PROSITE" id="PS50082">
    <property type="entry name" value="WD_REPEATS_2"/>
    <property type="match status" value="1"/>
</dbReference>
<dbReference type="STRING" id="164328.H3GFU4"/>
<dbReference type="Proteomes" id="UP000005238">
    <property type="component" value="Unassembled WGS sequence"/>
</dbReference>
<dbReference type="HOGENOM" id="CLU_843268_0_0_1"/>
<feature type="repeat" description="WD" evidence="3">
    <location>
        <begin position="124"/>
        <end position="165"/>
    </location>
</feature>
<dbReference type="VEuPathDB" id="FungiDB:KRP22_6299"/>
<comment type="subcellular location">
    <subcellularLocation>
        <location evidence="1">Nucleus</location>
    </subcellularLocation>
</comment>
<dbReference type="eggNOG" id="KOG4547">
    <property type="taxonomic scope" value="Eukaryota"/>
</dbReference>
<evidence type="ECO:0000256" key="1">
    <source>
        <dbReference type="ARBA" id="ARBA00004123"/>
    </source>
</evidence>
<dbReference type="InterPro" id="IPR001680">
    <property type="entry name" value="WD40_rpt"/>
</dbReference>